<dbReference type="Proteomes" id="UP000214603">
    <property type="component" value="Unassembled WGS sequence"/>
</dbReference>
<proteinExistence type="predicted"/>
<dbReference type="Pfam" id="PF14354">
    <property type="entry name" value="Lar_restr_allev"/>
    <property type="match status" value="1"/>
</dbReference>
<accession>A0A225M1P8</accession>
<evidence type="ECO:0000313" key="1">
    <source>
        <dbReference type="EMBL" id="OWT55238.1"/>
    </source>
</evidence>
<gene>
    <name evidence="1" type="ORF">CEY11_21245</name>
</gene>
<comment type="caution">
    <text evidence="1">The sequence shown here is derived from an EMBL/GenBank/DDBJ whole genome shotgun (WGS) entry which is preliminary data.</text>
</comment>
<dbReference type="AlphaFoldDB" id="A0A225M1P8"/>
<sequence length="548" mass="60257">MPRRRTMSDDPKLLPCPFCGHEAEHVHIHHGEEVVLCANEGCNVHPSVHGSTAEKAAARWNRRGINSEPAVRAYRDRVELMLAIINTGQILGIVRPDLESASTVECAHILECITKPVLVAHASVDGHSPPTPLYATPVAVQPADLDSAISQECVSDLDDEQKRVYFSGFRQGWVRRGRGALPTPNAEPLVDIAKRRAEEVALNAQGHQQAINAIDFCVAKLDAHTAAQPIVAWQNKDKPDDILTHEQLDPAWRSMYLPLVYDLRTVRDITLPDGSVRHNVGSDNLSDEDRRAMDEQAVEGWTKMASWSEAEPFPVQPAASAAPRKIGVIRNGAHGHPYATLETAYDEHGKHWKGGEAIYAAPIAAQPTTARVPAATVSRKGGSIGSLVWTEAGRMADLPDGTMLFVGRSDTTATGQPDSYNRELCRQLEQEWGVLRGMIDAEERAAMTPAARDVLVERRRQVSVEGFTPEKDDTWFGGVLANAAQAYAHNATYTMRGHTTFGVPPVPWPWAVEWWKPSTSRRDLVKAGALILAEIERMDRKAAKEDQS</sequence>
<dbReference type="EMBL" id="NJIH01000013">
    <property type="protein sequence ID" value="OWT55238.1"/>
    <property type="molecule type" value="Genomic_DNA"/>
</dbReference>
<organism evidence="1 2">
    <name type="scientific">Candidimonas nitroreducens</name>
    <dbReference type="NCBI Taxonomy" id="683354"/>
    <lineage>
        <taxon>Bacteria</taxon>
        <taxon>Pseudomonadati</taxon>
        <taxon>Pseudomonadota</taxon>
        <taxon>Betaproteobacteria</taxon>
        <taxon>Burkholderiales</taxon>
        <taxon>Alcaligenaceae</taxon>
        <taxon>Candidimonas</taxon>
    </lineage>
</organism>
<protein>
    <submittedName>
        <fullName evidence="1">Uncharacterized protein</fullName>
    </submittedName>
</protein>
<name>A0A225M1P8_9BURK</name>
<evidence type="ECO:0000313" key="2">
    <source>
        <dbReference type="Proteomes" id="UP000214603"/>
    </source>
</evidence>
<keyword evidence="2" id="KW-1185">Reference proteome</keyword>
<reference evidence="2" key="1">
    <citation type="submission" date="2017-06" db="EMBL/GenBank/DDBJ databases">
        <title>Herbaspirillum phytohormonus sp. nov., isolated from the root nodule of Robinia pseudoacacia in lead-zinc mine.</title>
        <authorList>
            <person name="Fan M."/>
            <person name="Lin Y."/>
        </authorList>
    </citation>
    <scope>NUCLEOTIDE SEQUENCE [LARGE SCALE GENOMIC DNA]</scope>
    <source>
        <strain evidence="2">SC-089</strain>
    </source>
</reference>